<accession>A0A392UUX1</accession>
<gene>
    <name evidence="2" type="ORF">A2U01_0100274</name>
</gene>
<keyword evidence="3" id="KW-1185">Reference proteome</keyword>
<feature type="non-terminal residue" evidence="2">
    <location>
        <position position="46"/>
    </location>
</feature>
<evidence type="ECO:0000256" key="1">
    <source>
        <dbReference type="SAM" id="MobiDB-lite"/>
    </source>
</evidence>
<dbReference type="EMBL" id="LXQA010963896">
    <property type="protein sequence ID" value="MCI79003.1"/>
    <property type="molecule type" value="Genomic_DNA"/>
</dbReference>
<evidence type="ECO:0000313" key="2">
    <source>
        <dbReference type="EMBL" id="MCI79003.1"/>
    </source>
</evidence>
<protein>
    <submittedName>
        <fullName evidence="2">Uncharacterized protein</fullName>
    </submittedName>
</protein>
<dbReference type="AlphaFoldDB" id="A0A392UUX1"/>
<sequence>MLLCDYNDLRKKTGQGDGGKEREKTRGGGGLCYKLSRKAALRCRQR</sequence>
<comment type="caution">
    <text evidence="2">The sequence shown here is derived from an EMBL/GenBank/DDBJ whole genome shotgun (WGS) entry which is preliminary data.</text>
</comment>
<reference evidence="2 3" key="1">
    <citation type="journal article" date="2018" name="Front. Plant Sci.">
        <title>Red Clover (Trifolium pratense) and Zigzag Clover (T. medium) - A Picture of Genomic Similarities and Differences.</title>
        <authorList>
            <person name="Dluhosova J."/>
            <person name="Istvanek J."/>
            <person name="Nedelnik J."/>
            <person name="Repkova J."/>
        </authorList>
    </citation>
    <scope>NUCLEOTIDE SEQUENCE [LARGE SCALE GENOMIC DNA]</scope>
    <source>
        <strain evidence="3">cv. 10/8</strain>
        <tissue evidence="2">Leaf</tissue>
    </source>
</reference>
<dbReference type="Proteomes" id="UP000265520">
    <property type="component" value="Unassembled WGS sequence"/>
</dbReference>
<name>A0A392UUX1_9FABA</name>
<evidence type="ECO:0000313" key="3">
    <source>
        <dbReference type="Proteomes" id="UP000265520"/>
    </source>
</evidence>
<feature type="region of interest" description="Disordered" evidence="1">
    <location>
        <begin position="1"/>
        <end position="26"/>
    </location>
</feature>
<organism evidence="2 3">
    <name type="scientific">Trifolium medium</name>
    <dbReference type="NCBI Taxonomy" id="97028"/>
    <lineage>
        <taxon>Eukaryota</taxon>
        <taxon>Viridiplantae</taxon>
        <taxon>Streptophyta</taxon>
        <taxon>Embryophyta</taxon>
        <taxon>Tracheophyta</taxon>
        <taxon>Spermatophyta</taxon>
        <taxon>Magnoliopsida</taxon>
        <taxon>eudicotyledons</taxon>
        <taxon>Gunneridae</taxon>
        <taxon>Pentapetalae</taxon>
        <taxon>rosids</taxon>
        <taxon>fabids</taxon>
        <taxon>Fabales</taxon>
        <taxon>Fabaceae</taxon>
        <taxon>Papilionoideae</taxon>
        <taxon>50 kb inversion clade</taxon>
        <taxon>NPAAA clade</taxon>
        <taxon>Hologalegina</taxon>
        <taxon>IRL clade</taxon>
        <taxon>Trifolieae</taxon>
        <taxon>Trifolium</taxon>
    </lineage>
</organism>
<proteinExistence type="predicted"/>